<dbReference type="Proteomes" id="UP000499080">
    <property type="component" value="Unassembled WGS sequence"/>
</dbReference>
<name>A0A4Y2AH09_ARAVE</name>
<reference evidence="1 2" key="1">
    <citation type="journal article" date="2019" name="Sci. Rep.">
        <title>Orb-weaving spider Araneus ventricosus genome elucidates the spidroin gene catalogue.</title>
        <authorList>
            <person name="Kono N."/>
            <person name="Nakamura H."/>
            <person name="Ohtoshi R."/>
            <person name="Moran D.A.P."/>
            <person name="Shinohara A."/>
            <person name="Yoshida Y."/>
            <person name="Fujiwara M."/>
            <person name="Mori M."/>
            <person name="Tomita M."/>
            <person name="Arakawa K."/>
        </authorList>
    </citation>
    <scope>NUCLEOTIDE SEQUENCE [LARGE SCALE GENOMIC DNA]</scope>
</reference>
<protein>
    <submittedName>
        <fullName evidence="1">Uncharacterized protein</fullName>
    </submittedName>
</protein>
<comment type="caution">
    <text evidence="1">The sequence shown here is derived from an EMBL/GenBank/DDBJ whole genome shotgun (WGS) entry which is preliminary data.</text>
</comment>
<keyword evidence="2" id="KW-1185">Reference proteome</keyword>
<evidence type="ECO:0000313" key="1">
    <source>
        <dbReference type="EMBL" id="GBL79020.1"/>
    </source>
</evidence>
<dbReference type="EMBL" id="BGPR01000017">
    <property type="protein sequence ID" value="GBL79020.1"/>
    <property type="molecule type" value="Genomic_DNA"/>
</dbReference>
<sequence>MVTLYAIPFLAHPFRQAINGRSTKFKSIRYRSLLSIPYCTCISSHLQNANPSPLISSRVRKPHPPSRIYTGHISAFMVWQTKWSCWIFRLGWISKLPTTPLHF</sequence>
<organism evidence="1 2">
    <name type="scientific">Araneus ventricosus</name>
    <name type="common">Orbweaver spider</name>
    <name type="synonym">Epeira ventricosa</name>
    <dbReference type="NCBI Taxonomy" id="182803"/>
    <lineage>
        <taxon>Eukaryota</taxon>
        <taxon>Metazoa</taxon>
        <taxon>Ecdysozoa</taxon>
        <taxon>Arthropoda</taxon>
        <taxon>Chelicerata</taxon>
        <taxon>Arachnida</taxon>
        <taxon>Araneae</taxon>
        <taxon>Araneomorphae</taxon>
        <taxon>Entelegynae</taxon>
        <taxon>Araneoidea</taxon>
        <taxon>Araneidae</taxon>
        <taxon>Araneus</taxon>
    </lineage>
</organism>
<evidence type="ECO:0000313" key="2">
    <source>
        <dbReference type="Proteomes" id="UP000499080"/>
    </source>
</evidence>
<proteinExistence type="predicted"/>
<gene>
    <name evidence="1" type="ORF">AVEN_48975_1</name>
</gene>
<dbReference type="AlphaFoldDB" id="A0A4Y2AH09"/>
<accession>A0A4Y2AH09</accession>